<organism evidence="1 2">
    <name type="scientific">Rhizophagus irregularis</name>
    <dbReference type="NCBI Taxonomy" id="588596"/>
    <lineage>
        <taxon>Eukaryota</taxon>
        <taxon>Fungi</taxon>
        <taxon>Fungi incertae sedis</taxon>
        <taxon>Mucoromycota</taxon>
        <taxon>Glomeromycotina</taxon>
        <taxon>Glomeromycetes</taxon>
        <taxon>Glomerales</taxon>
        <taxon>Glomeraceae</taxon>
        <taxon>Rhizophagus</taxon>
    </lineage>
</organism>
<dbReference type="AlphaFoldDB" id="A0A2I1FTD3"/>
<evidence type="ECO:0000313" key="1">
    <source>
        <dbReference type="EMBL" id="PKY37640.1"/>
    </source>
</evidence>
<protein>
    <submittedName>
        <fullName evidence="1">Uncharacterized protein</fullName>
    </submittedName>
</protein>
<dbReference type="EMBL" id="LLXI01000007">
    <property type="protein sequence ID" value="PKY37640.1"/>
    <property type="molecule type" value="Genomic_DNA"/>
</dbReference>
<dbReference type="VEuPathDB" id="FungiDB:RhiirFUN_016466"/>
<evidence type="ECO:0000313" key="2">
    <source>
        <dbReference type="Proteomes" id="UP000234323"/>
    </source>
</evidence>
<sequence length="169" mass="19626">CLILILKVLPRSQHGNPGLSLYKNVQSLFLPLLNVKRLAMRTKSNDKLKETKIDVVPDNEQKLSKEKTKKKKIIELSYEDNTEDARIKGQTKAKLFEVPKKPLPAYFHEYQDMLLLKIHVCQEIIESNERDQKSRLLKLITDCDLVQIADDNGVPIDTPRIEREYMARN</sequence>
<feature type="non-terminal residue" evidence="1">
    <location>
        <position position="1"/>
    </location>
</feature>
<proteinExistence type="predicted"/>
<accession>A0A2I1FTD3</accession>
<name>A0A2I1FTD3_9GLOM</name>
<dbReference type="Proteomes" id="UP000234323">
    <property type="component" value="Unassembled WGS sequence"/>
</dbReference>
<keyword evidence="2" id="KW-1185">Reference proteome</keyword>
<gene>
    <name evidence="1" type="ORF">RhiirA4_526669</name>
</gene>
<dbReference type="VEuPathDB" id="FungiDB:FUN_000872"/>
<comment type="caution">
    <text evidence="1">The sequence shown here is derived from an EMBL/GenBank/DDBJ whole genome shotgun (WGS) entry which is preliminary data.</text>
</comment>
<reference evidence="1 2" key="1">
    <citation type="submission" date="2015-10" db="EMBL/GenBank/DDBJ databases">
        <title>Genome analyses suggest a sexual origin of heterokaryosis in a supposedly ancient asexual fungus.</title>
        <authorList>
            <person name="Ropars J."/>
            <person name="Sedzielewska K."/>
            <person name="Noel J."/>
            <person name="Charron P."/>
            <person name="Farinelli L."/>
            <person name="Marton T."/>
            <person name="Kruger M."/>
            <person name="Pelin A."/>
            <person name="Brachmann A."/>
            <person name="Corradi N."/>
        </authorList>
    </citation>
    <scope>NUCLEOTIDE SEQUENCE [LARGE SCALE GENOMIC DNA]</scope>
    <source>
        <strain evidence="1 2">A4</strain>
    </source>
</reference>
<dbReference type="VEuPathDB" id="FungiDB:RhiirA1_401883"/>